<evidence type="ECO:0000256" key="12">
    <source>
        <dbReference type="ARBA" id="ARBA00033342"/>
    </source>
</evidence>
<dbReference type="InterPro" id="IPR001708">
    <property type="entry name" value="YidC/ALB3/OXA1/COX18"/>
</dbReference>
<evidence type="ECO:0000256" key="5">
    <source>
        <dbReference type="ARBA" id="ARBA00022475"/>
    </source>
</evidence>
<comment type="similarity">
    <text evidence="2 13">Belongs to the OXA1/ALB3/YidC family. Type 1 subfamily.</text>
</comment>
<evidence type="ECO:0000256" key="3">
    <source>
        <dbReference type="ARBA" id="ARBA00015325"/>
    </source>
</evidence>
<feature type="compositionally biased region" description="Basic and acidic residues" evidence="14">
    <location>
        <begin position="712"/>
        <end position="746"/>
    </location>
</feature>
<evidence type="ECO:0000256" key="7">
    <source>
        <dbReference type="ARBA" id="ARBA00022927"/>
    </source>
</evidence>
<dbReference type="Gene3D" id="2.70.98.90">
    <property type="match status" value="1"/>
</dbReference>
<dbReference type="RefSeq" id="WP_277863029.1">
    <property type="nucleotide sequence ID" value="NZ_JARRAG010000002.1"/>
</dbReference>
<evidence type="ECO:0000256" key="8">
    <source>
        <dbReference type="ARBA" id="ARBA00022989"/>
    </source>
</evidence>
<keyword evidence="17" id="KW-1185">Reference proteome</keyword>
<dbReference type="HAMAP" id="MF_01810">
    <property type="entry name" value="YidC_type1"/>
    <property type="match status" value="1"/>
</dbReference>
<evidence type="ECO:0000313" key="16">
    <source>
        <dbReference type="EMBL" id="MDG3006736.1"/>
    </source>
</evidence>
<comment type="function">
    <text evidence="13">Required for the insertion and/or proper folding and/or complex formation of integral membrane proteins into the membrane. Involved in integration of membrane proteins that insert both dependently and independently of the Sec translocase complex, as well as at least some lipoproteins. Aids folding of multispanning membrane proteins.</text>
</comment>
<dbReference type="InterPro" id="IPR047196">
    <property type="entry name" value="YidC_ALB_C"/>
</dbReference>
<feature type="transmembrane region" description="Helical" evidence="13">
    <location>
        <begin position="584"/>
        <end position="604"/>
    </location>
</feature>
<evidence type="ECO:0000256" key="4">
    <source>
        <dbReference type="ARBA" id="ARBA00022448"/>
    </source>
</evidence>
<keyword evidence="4 13" id="KW-0813">Transport</keyword>
<feature type="transmembrane region" description="Helical" evidence="13">
    <location>
        <begin position="7"/>
        <end position="25"/>
    </location>
</feature>
<evidence type="ECO:0000256" key="14">
    <source>
        <dbReference type="SAM" id="MobiDB-lite"/>
    </source>
</evidence>
<dbReference type="InterPro" id="IPR019998">
    <property type="entry name" value="Membr_insert_YidC"/>
</dbReference>
<protein>
    <recommendedName>
        <fullName evidence="3 13">Membrane protein insertase YidC</fullName>
    </recommendedName>
    <alternativeName>
        <fullName evidence="12 13">Foldase YidC</fullName>
    </alternativeName>
    <alternativeName>
        <fullName evidence="11 13">Membrane integrase YidC</fullName>
    </alternativeName>
    <alternativeName>
        <fullName evidence="13">Membrane protein YidC</fullName>
    </alternativeName>
</protein>
<dbReference type="Proteomes" id="UP001216907">
    <property type="component" value="Unassembled WGS sequence"/>
</dbReference>
<dbReference type="InterPro" id="IPR038221">
    <property type="entry name" value="YidC_periplasmic_sf"/>
</dbReference>
<organism evidence="16 17">
    <name type="scientific">Paludisphaera mucosa</name>
    <dbReference type="NCBI Taxonomy" id="3030827"/>
    <lineage>
        <taxon>Bacteria</taxon>
        <taxon>Pseudomonadati</taxon>
        <taxon>Planctomycetota</taxon>
        <taxon>Planctomycetia</taxon>
        <taxon>Isosphaerales</taxon>
        <taxon>Isosphaeraceae</taxon>
        <taxon>Paludisphaera</taxon>
    </lineage>
</organism>
<evidence type="ECO:0000256" key="1">
    <source>
        <dbReference type="ARBA" id="ARBA00004429"/>
    </source>
</evidence>
<dbReference type="Pfam" id="PF02096">
    <property type="entry name" value="60KD_IMP"/>
    <property type="match status" value="1"/>
</dbReference>
<feature type="region of interest" description="Disordered" evidence="14">
    <location>
        <begin position="712"/>
        <end position="757"/>
    </location>
</feature>
<evidence type="ECO:0000313" key="17">
    <source>
        <dbReference type="Proteomes" id="UP001216907"/>
    </source>
</evidence>
<name>A0ABT6FGL4_9BACT</name>
<evidence type="ECO:0000259" key="15">
    <source>
        <dbReference type="Pfam" id="PF02096"/>
    </source>
</evidence>
<evidence type="ECO:0000256" key="13">
    <source>
        <dbReference type="HAMAP-Rule" id="MF_01810"/>
    </source>
</evidence>
<evidence type="ECO:0000256" key="6">
    <source>
        <dbReference type="ARBA" id="ARBA00022692"/>
    </source>
</evidence>
<keyword evidence="7 13" id="KW-0653">Protein transport</keyword>
<evidence type="ECO:0000256" key="10">
    <source>
        <dbReference type="ARBA" id="ARBA00023186"/>
    </source>
</evidence>
<proteinExistence type="inferred from homology"/>
<feature type="compositionally biased region" description="Basic residues" evidence="14">
    <location>
        <begin position="747"/>
        <end position="757"/>
    </location>
</feature>
<keyword evidence="6 13" id="KW-0812">Transmembrane</keyword>
<feature type="compositionally biased region" description="Pro residues" evidence="14">
    <location>
        <begin position="685"/>
        <end position="694"/>
    </location>
</feature>
<sequence>MSNERRLVVFVMLTFVWVMGFPYLLQRLGLTPPPAPKKPPAVVAKAKADADALAAAKKAEAAVAKRDVVKPEEPAAKGEDSKAKVDLVPAAELVLGSLGDASPTGYRFQVQLDQKGAGVESVVSSRYDADFEGRVNPHLPLQLIGRDRSKPLLSAAWPPSLSLTLSSPDGPGRAAPALRPIERAELSDLNPDVAVTEDMLDAQLWEAVRDEQGRVVRNLKREARDGVPAAEGQEASFRTKADNGVIVTKTFRLWQGADGFEFDLKFESPDQERAFSYNLLGPYGIPIEGEWYTSTFREVFFGTAAPGGSVSLEAHTAYEVAKAGDKVVDSTVQPLRFTGVENQYFAILVAPILASKNPEDRIDRETRAIVLHRHPQDIQKSDVGVRIGSKPVKVGPNAPQTFAFQVFAGPKTEAALMPYGAEELGVYRKGIIPLAPTIARYVITPILSFTYALTERVSALFGGVRGNYGVAIILLTLIVKMLMFPLGRKQALMAQRSQALQPHMKLIQEKYKDDKEKLTRETFALYKKHGVNPVGGCLPALIQLPIFVGLWQALNTSVGLRQAPFLWINDLAAPDMLFRLPVDVMFLGHWFNLLPILVVGLMLVQTKLFAPPATTPEAEMQQKTMKYMMVVMAVMFYKVPSGLGLYFITSSLWSIGERLLLPKIIHETPAEGEDFGDGGNGRKGPPTPTAPAKPPGSIAKFWNRVLDEAKKDPTYRKIVDDRDGGGKEGKGKDRPGGGERTDDRRDRGKPRARPGRK</sequence>
<dbReference type="NCBIfam" id="TIGR03592">
    <property type="entry name" value="yidC_oxa1_cterm"/>
    <property type="match status" value="1"/>
</dbReference>
<keyword evidence="10 13" id="KW-0143">Chaperone</keyword>
<comment type="subcellular location">
    <subcellularLocation>
        <location evidence="1">Cell inner membrane</location>
        <topology evidence="1">Multi-pass membrane protein</topology>
    </subcellularLocation>
    <subcellularLocation>
        <location evidence="13">Cell membrane</location>
        <topology evidence="13">Multi-pass membrane protein</topology>
    </subcellularLocation>
</comment>
<dbReference type="CDD" id="cd20070">
    <property type="entry name" value="5TM_YidC_Alb3"/>
    <property type="match status" value="1"/>
</dbReference>
<dbReference type="PANTHER" id="PTHR12428:SF65">
    <property type="entry name" value="CYTOCHROME C OXIDASE ASSEMBLY PROTEIN COX18, MITOCHONDRIAL"/>
    <property type="match status" value="1"/>
</dbReference>
<feature type="region of interest" description="Disordered" evidence="14">
    <location>
        <begin position="670"/>
        <end position="699"/>
    </location>
</feature>
<evidence type="ECO:0000256" key="2">
    <source>
        <dbReference type="ARBA" id="ARBA00010527"/>
    </source>
</evidence>
<keyword evidence="9 13" id="KW-0472">Membrane</keyword>
<accession>A0ABT6FGL4</accession>
<dbReference type="EMBL" id="JARRAG010000002">
    <property type="protein sequence ID" value="MDG3006736.1"/>
    <property type="molecule type" value="Genomic_DNA"/>
</dbReference>
<feature type="transmembrane region" description="Helical" evidence="13">
    <location>
        <begin position="468"/>
        <end position="487"/>
    </location>
</feature>
<gene>
    <name evidence="13 16" type="primary">yidC</name>
    <name evidence="16" type="ORF">PZE19_23450</name>
</gene>
<dbReference type="PANTHER" id="PTHR12428">
    <property type="entry name" value="OXA1"/>
    <property type="match status" value="1"/>
</dbReference>
<keyword evidence="5 13" id="KW-1003">Cell membrane</keyword>
<evidence type="ECO:0000256" key="9">
    <source>
        <dbReference type="ARBA" id="ARBA00023136"/>
    </source>
</evidence>
<keyword evidence="8 13" id="KW-1133">Transmembrane helix</keyword>
<dbReference type="InterPro" id="IPR028055">
    <property type="entry name" value="YidC/Oxa/ALB_C"/>
</dbReference>
<reference evidence="16 17" key="1">
    <citation type="submission" date="2023-03" db="EMBL/GenBank/DDBJ databases">
        <title>Paludisphaera mucosa sp. nov. a novel planctomycete from northern fen.</title>
        <authorList>
            <person name="Ivanova A."/>
        </authorList>
    </citation>
    <scope>NUCLEOTIDE SEQUENCE [LARGE SCALE GENOMIC DNA]</scope>
    <source>
        <strain evidence="16 17">Pla2</strain>
    </source>
</reference>
<feature type="transmembrane region" description="Helical" evidence="13">
    <location>
        <begin position="624"/>
        <end position="648"/>
    </location>
</feature>
<feature type="domain" description="Membrane insertase YidC/Oxa/ALB C-terminal" evidence="15">
    <location>
        <begin position="468"/>
        <end position="660"/>
    </location>
</feature>
<evidence type="ECO:0000256" key="11">
    <source>
        <dbReference type="ARBA" id="ARBA00033245"/>
    </source>
</evidence>
<comment type="caution">
    <text evidence="16">The sequence shown here is derived from an EMBL/GenBank/DDBJ whole genome shotgun (WGS) entry which is preliminary data.</text>
</comment>
<comment type="subunit">
    <text evidence="13">Interacts with the Sec translocase complex via SecD. Specifically interacts with transmembrane segments of nascent integral membrane proteins during membrane integration.</text>
</comment>